<sequence length="347" mass="40376">MIYFLTKVRHDYTILPLIDEWGDEAAALLQPLSYEKLLLQKAVPFGVYVFADIERLSPPMMNAVVKIADRIETQWGSSAVRNHPRRVMLRYQLLTSLNRIGVNDYRVYYAGSWRNDCRFPVFLRCANDHRGSLSGLLNTEEGLRQALRRALLDGAAADQLLVTEYCDTRSEDGWYRKYAAFVVGDRVIPRHIAFHREWMVKLHRSGSRDHLEEEEIYIESNPHKENLLKIFRHGGIDYGRMDYSLKNGKIQVWEINTNPTVIRSQGEYDGIYLDSQKRFVTEMENALKEIDAACERGSSTGEISGFTDIADILSDYSKERFLHRINKHAIRILPRSARGYWHYLKLR</sequence>
<dbReference type="AlphaFoldDB" id="A0A831WU99"/>
<proteinExistence type="predicted"/>
<evidence type="ECO:0000313" key="1">
    <source>
        <dbReference type="EMBL" id="HED30536.1"/>
    </source>
</evidence>
<reference evidence="1" key="1">
    <citation type="journal article" date="2020" name="mSystems">
        <title>Genome- and Community-Level Interaction Insights into Carbon Utilization and Element Cycling Functions of Hydrothermarchaeota in Hydrothermal Sediment.</title>
        <authorList>
            <person name="Zhou Z."/>
            <person name="Liu Y."/>
            <person name="Xu W."/>
            <person name="Pan J."/>
            <person name="Luo Z.H."/>
            <person name="Li M."/>
        </authorList>
    </citation>
    <scope>NUCLEOTIDE SEQUENCE [LARGE SCALE GENOMIC DNA]</scope>
    <source>
        <strain evidence="1">SpSt-1181</strain>
    </source>
</reference>
<dbReference type="SUPFAM" id="SSF56059">
    <property type="entry name" value="Glutathione synthetase ATP-binding domain-like"/>
    <property type="match status" value="1"/>
</dbReference>
<dbReference type="EMBL" id="DSBW01000054">
    <property type="protein sequence ID" value="HED30536.1"/>
    <property type="molecule type" value="Genomic_DNA"/>
</dbReference>
<evidence type="ECO:0008006" key="2">
    <source>
        <dbReference type="Google" id="ProtNLM"/>
    </source>
</evidence>
<protein>
    <recommendedName>
        <fullName evidence="2">ATP-grasp domain-containing protein</fullName>
    </recommendedName>
</protein>
<comment type="caution">
    <text evidence="1">The sequence shown here is derived from an EMBL/GenBank/DDBJ whole genome shotgun (WGS) entry which is preliminary data.</text>
</comment>
<organism evidence="1">
    <name type="scientific">Prosthecochloris aestuarii</name>
    <dbReference type="NCBI Taxonomy" id="1102"/>
    <lineage>
        <taxon>Bacteria</taxon>
        <taxon>Pseudomonadati</taxon>
        <taxon>Chlorobiota</taxon>
        <taxon>Chlorobiia</taxon>
        <taxon>Chlorobiales</taxon>
        <taxon>Chlorobiaceae</taxon>
        <taxon>Prosthecochloris</taxon>
    </lineage>
</organism>
<dbReference type="Proteomes" id="UP000886335">
    <property type="component" value="Unassembled WGS sequence"/>
</dbReference>
<name>A0A831WU99_PROAE</name>
<accession>A0A831WU99</accession>
<gene>
    <name evidence="1" type="ORF">ENN50_02350</name>
</gene>